<comment type="caution">
    <text evidence="2">The sequence shown here is derived from an EMBL/GenBank/DDBJ whole genome shotgun (WGS) entry which is preliminary data.</text>
</comment>
<dbReference type="Gene3D" id="3.90.1200.10">
    <property type="match status" value="1"/>
</dbReference>
<dbReference type="InterPro" id="IPR011009">
    <property type="entry name" value="Kinase-like_dom_sf"/>
</dbReference>
<keyword evidence="3" id="KW-1185">Reference proteome</keyword>
<reference evidence="2 3" key="1">
    <citation type="journal article" date="2015" name="Genome Announc.">
        <title>Draft Genome Sequence of Filamentous Marine Cyanobacterium Lyngbya confervoides Strain BDU141951.</title>
        <authorList>
            <person name="Chandrababunaidu M.M."/>
            <person name="Sen D."/>
            <person name="Tripathy S."/>
        </authorList>
    </citation>
    <scope>NUCLEOTIDE SEQUENCE [LARGE SCALE GENOMIC DNA]</scope>
    <source>
        <strain evidence="2 3">BDU141951</strain>
    </source>
</reference>
<dbReference type="InterPro" id="IPR002575">
    <property type="entry name" value="Aminoglycoside_PTrfase"/>
</dbReference>
<dbReference type="AlphaFoldDB" id="A0ABD4T5H0"/>
<dbReference type="Pfam" id="PF01636">
    <property type="entry name" value="APH"/>
    <property type="match status" value="1"/>
</dbReference>
<evidence type="ECO:0000313" key="2">
    <source>
        <dbReference type="EMBL" id="MCM1983957.1"/>
    </source>
</evidence>
<dbReference type="PROSITE" id="PS00108">
    <property type="entry name" value="PROTEIN_KINASE_ST"/>
    <property type="match status" value="1"/>
</dbReference>
<dbReference type="RefSeq" id="WP_166282788.1">
    <property type="nucleotide sequence ID" value="NZ_JTHE03000080.1"/>
</dbReference>
<protein>
    <submittedName>
        <fullName evidence="2">Aminoglycoside phosphotransferase family protein</fullName>
    </submittedName>
</protein>
<sequence length="391" mass="45304">MRTFQLTRDNVVDYLQQHALVSAGTERQPEIFGCSSKNFNLVVRFNAHQHFLVKQKRLNSQGEFSRDFYDEWRVYDLLCQFPDLSGLTQVISEVLHHDAANAILVSRYFPDFGELEEFHTEFNRFPPAIGRVLGEHLGTIHRLTDHRQDYCGYLIGDPPKRRSQLPRLVSDWPRIRPSIFGNYCGDALEFFRLLQQSALAEAIAGLADHWQPSCLVHRDLKLDNILIKRDWAPDLPQRPAFKIIDWELYIWGDPIYDLATVLGSYLKLWLESIDRMPGEPLQQALKQATTPLGLIQPLIVAFLQGYCHSFPQLLQRRSEFWTDLLQISGFYLLRRIAQNLTEHYPYDFQMRRVVQVAQRLIMDSASSAEIIFGMPVKDLEHPPLLGVGQVD</sequence>
<proteinExistence type="predicted"/>
<evidence type="ECO:0000259" key="1">
    <source>
        <dbReference type="Pfam" id="PF01636"/>
    </source>
</evidence>
<dbReference type="Proteomes" id="UP000031561">
    <property type="component" value="Unassembled WGS sequence"/>
</dbReference>
<dbReference type="EMBL" id="JTHE03000080">
    <property type="protein sequence ID" value="MCM1983957.1"/>
    <property type="molecule type" value="Genomic_DNA"/>
</dbReference>
<accession>A0ABD4T5H0</accession>
<evidence type="ECO:0000313" key="3">
    <source>
        <dbReference type="Proteomes" id="UP000031561"/>
    </source>
</evidence>
<gene>
    <name evidence="2" type="ORF">QQ91_0014130</name>
</gene>
<dbReference type="SUPFAM" id="SSF56112">
    <property type="entry name" value="Protein kinase-like (PK-like)"/>
    <property type="match status" value="1"/>
</dbReference>
<dbReference type="InterPro" id="IPR008271">
    <property type="entry name" value="Ser/Thr_kinase_AS"/>
</dbReference>
<organism evidence="2 3">
    <name type="scientific">Lyngbya confervoides BDU141951</name>
    <dbReference type="NCBI Taxonomy" id="1574623"/>
    <lineage>
        <taxon>Bacteria</taxon>
        <taxon>Bacillati</taxon>
        <taxon>Cyanobacteriota</taxon>
        <taxon>Cyanophyceae</taxon>
        <taxon>Oscillatoriophycideae</taxon>
        <taxon>Oscillatoriales</taxon>
        <taxon>Microcoleaceae</taxon>
        <taxon>Lyngbya</taxon>
    </lineage>
</organism>
<name>A0ABD4T5H0_9CYAN</name>
<feature type="domain" description="Aminoglycoside phosphotransferase" evidence="1">
    <location>
        <begin position="52"/>
        <end position="275"/>
    </location>
</feature>